<dbReference type="EMBL" id="JACHVQ010000001">
    <property type="protein sequence ID" value="MBB2890745.1"/>
    <property type="molecule type" value="Genomic_DNA"/>
</dbReference>
<dbReference type="InterPro" id="IPR018910">
    <property type="entry name" value="LpqB_C"/>
</dbReference>
<dbReference type="Pfam" id="PF25976">
    <property type="entry name" value="LpqB_N"/>
    <property type="match status" value="1"/>
</dbReference>
<evidence type="ECO:0000259" key="3">
    <source>
        <dbReference type="SMART" id="SM00909"/>
    </source>
</evidence>
<evidence type="ECO:0000313" key="4">
    <source>
        <dbReference type="EMBL" id="MBB2890745.1"/>
    </source>
</evidence>
<feature type="signal peptide" evidence="2">
    <location>
        <begin position="1"/>
        <end position="20"/>
    </location>
</feature>
<protein>
    <recommendedName>
        <fullName evidence="3">GerMN domain-containing protein</fullName>
    </recommendedName>
</protein>
<gene>
    <name evidence="4" type="ORF">FHU39_000729</name>
</gene>
<dbReference type="Pfam" id="PF10647">
    <property type="entry name" value="Gmad1"/>
    <property type="match status" value="1"/>
</dbReference>
<feature type="region of interest" description="Disordered" evidence="1">
    <location>
        <begin position="327"/>
        <end position="347"/>
    </location>
</feature>
<feature type="domain" description="GerMN" evidence="3">
    <location>
        <begin position="201"/>
        <end position="293"/>
    </location>
</feature>
<comment type="caution">
    <text evidence="4">The sequence shown here is derived from an EMBL/GenBank/DDBJ whole genome shotgun (WGS) entry which is preliminary data.</text>
</comment>
<organism evidence="4 5">
    <name type="scientific">Flexivirga oryzae</name>
    <dbReference type="NCBI Taxonomy" id="1794944"/>
    <lineage>
        <taxon>Bacteria</taxon>
        <taxon>Bacillati</taxon>
        <taxon>Actinomycetota</taxon>
        <taxon>Actinomycetes</taxon>
        <taxon>Micrococcales</taxon>
        <taxon>Dermacoccaceae</taxon>
        <taxon>Flexivirga</taxon>
    </lineage>
</organism>
<dbReference type="Pfam" id="PF10646">
    <property type="entry name" value="Germane"/>
    <property type="match status" value="1"/>
</dbReference>
<reference evidence="4 5" key="1">
    <citation type="submission" date="2020-08" db="EMBL/GenBank/DDBJ databases">
        <title>Sequencing the genomes of 1000 actinobacteria strains.</title>
        <authorList>
            <person name="Klenk H.-P."/>
        </authorList>
    </citation>
    <scope>NUCLEOTIDE SEQUENCE [LARGE SCALE GENOMIC DNA]</scope>
    <source>
        <strain evidence="4 5">DSM 105369</strain>
    </source>
</reference>
<dbReference type="Proteomes" id="UP000559182">
    <property type="component" value="Unassembled WGS sequence"/>
</dbReference>
<name>A0A839N6B6_9MICO</name>
<evidence type="ECO:0000256" key="1">
    <source>
        <dbReference type="SAM" id="MobiDB-lite"/>
    </source>
</evidence>
<dbReference type="InterPro" id="IPR019606">
    <property type="entry name" value="GerMN"/>
</dbReference>
<dbReference type="InterPro" id="IPR059026">
    <property type="entry name" value="LpqB_N"/>
</dbReference>
<accession>A0A839N6B6</accession>
<evidence type="ECO:0000256" key="2">
    <source>
        <dbReference type="SAM" id="SignalP"/>
    </source>
</evidence>
<keyword evidence="2" id="KW-0732">Signal</keyword>
<dbReference type="AlphaFoldDB" id="A0A839N6B6"/>
<dbReference type="PROSITE" id="PS51257">
    <property type="entry name" value="PROKAR_LIPOPROTEIN"/>
    <property type="match status" value="1"/>
</dbReference>
<proteinExistence type="predicted"/>
<dbReference type="SUPFAM" id="SSF75011">
    <property type="entry name" value="3-carboxy-cis,cis-mucoante lactonizing enzyme"/>
    <property type="match status" value="1"/>
</dbReference>
<dbReference type="SMART" id="SM00909">
    <property type="entry name" value="Germane"/>
    <property type="match status" value="1"/>
</dbReference>
<feature type="chain" id="PRO_5038971190" description="GerMN domain-containing protein" evidence="2">
    <location>
        <begin position="21"/>
        <end position="602"/>
    </location>
</feature>
<keyword evidence="5" id="KW-1185">Reference proteome</keyword>
<dbReference type="RefSeq" id="WP_183319060.1">
    <property type="nucleotide sequence ID" value="NZ_JACHVQ010000001.1"/>
</dbReference>
<evidence type="ECO:0000313" key="5">
    <source>
        <dbReference type="Proteomes" id="UP000559182"/>
    </source>
</evidence>
<sequence length="602" mass="62975">MRRCRALAGSLLTITVLAVAGCSGLPTTSGVRAGQAIDNHAAPTGNIEYPAPAPGASPKDIVFGFLDATAGTNQNYERAREYLTDAASSSWQPSTVVVTTGTRDLMVSANNTLTVTEGTAAVLDASAHLTEQPEGKITSAEFSLTKVGGQWRIAKLPKGFGLWMNEQQFKRVYQPQEIYYPAANGHTLVPDTQWYTQTGLVSSLAAAVVRGGPSWMDGMTLPALPKGSELVKGSSVSVDNNGVASVNLSDQVLSATTAQRTGLWASMLATLEQVSEVRRVVVLVDGARLQTANLPGQPTSPSDLDYTAVSGNPVQLVARTSVSHLQWTDPDDAGTDLRSKSRSKTQPSLPVLDRNWYRLAVSGEGTQVAAVDGANSTLGRWVGGRLTKVSGFGTGLVTPSFSSARTTTGSPMNELWVAGQSVAKDSSGASTSGTIWVLDADLPVSDAQPQPVSASWLRDMTIRAIRVSPDGERIAVAAQTDAGSSRVYVAGIVRDKKGHAQSLTSPLRVAPRVTDVLDVGWLDYVTLAVLSRAGDYRVQPITVPIGGLSTSLGDAPGGEHLIATGAGANSMYVETGDDTVLTKVGATWQKIDGITAIVASGT</sequence>